<dbReference type="OrthoDB" id="4793383at2"/>
<dbReference type="AlphaFoldDB" id="A0A543HY90"/>
<name>A0A543HY90_9MICO</name>
<feature type="region of interest" description="Disordered" evidence="1">
    <location>
        <begin position="259"/>
        <end position="284"/>
    </location>
</feature>
<accession>A0A543HY90</accession>
<reference evidence="2 3" key="1">
    <citation type="submission" date="2019-06" db="EMBL/GenBank/DDBJ databases">
        <title>Sequencing the genomes of 1000 actinobacteria strains.</title>
        <authorList>
            <person name="Klenk H.-P."/>
        </authorList>
    </citation>
    <scope>NUCLEOTIDE SEQUENCE [LARGE SCALE GENOMIC DNA]</scope>
    <source>
        <strain evidence="2 3">DSM 18031</strain>
    </source>
</reference>
<evidence type="ECO:0000313" key="2">
    <source>
        <dbReference type="EMBL" id="TQM63326.1"/>
    </source>
</evidence>
<proteinExistence type="predicted"/>
<dbReference type="RefSeq" id="WP_141917356.1">
    <property type="nucleotide sequence ID" value="NZ_BAAAYS010000025.1"/>
</dbReference>
<evidence type="ECO:0008006" key="4">
    <source>
        <dbReference type="Google" id="ProtNLM"/>
    </source>
</evidence>
<keyword evidence="3" id="KW-1185">Reference proteome</keyword>
<dbReference type="SUPFAM" id="SSF52540">
    <property type="entry name" value="P-loop containing nucleoside triphosphate hydrolases"/>
    <property type="match status" value="1"/>
</dbReference>
<evidence type="ECO:0000313" key="3">
    <source>
        <dbReference type="Proteomes" id="UP000318331"/>
    </source>
</evidence>
<comment type="caution">
    <text evidence="2">The sequence shown here is derived from an EMBL/GenBank/DDBJ whole genome shotgun (WGS) entry which is preliminary data.</text>
</comment>
<organism evidence="2 3">
    <name type="scientific">Klugiella xanthotipulae</name>
    <dbReference type="NCBI Taxonomy" id="244735"/>
    <lineage>
        <taxon>Bacteria</taxon>
        <taxon>Bacillati</taxon>
        <taxon>Actinomycetota</taxon>
        <taxon>Actinomycetes</taxon>
        <taxon>Micrococcales</taxon>
        <taxon>Microbacteriaceae</taxon>
        <taxon>Klugiella</taxon>
    </lineage>
</organism>
<protein>
    <recommendedName>
        <fullName evidence="4">Coenzyme PQQ synthesis protein D (PqqD)</fullName>
    </recommendedName>
</protein>
<dbReference type="EMBL" id="VFPN01000002">
    <property type="protein sequence ID" value="TQM63326.1"/>
    <property type="molecule type" value="Genomic_DNA"/>
</dbReference>
<dbReference type="InterPro" id="IPR027417">
    <property type="entry name" value="P-loop_NTPase"/>
</dbReference>
<sequence>MTIRVDILGLPVDLVIHDPRHIGIEEALRVSWNRCLRTEGVDAVLTVWCSLDQDAADPPAASPTLSLITAPDVSILRSTVTSHLTLMGIEDLAGTSFLFHATASSHPVTGDVIALVGPSGRGKTTAAQAMARHRGYVTDETVAVLPDGSVLGYPKPLSVKAHALDTIKTQVGPDELGLVAPTPGVPLSLARLVLLSRDPECVTPVVERVPLASAIVELSTEMSYLWKYPAPLYSLARLIERTGGVHRVRYAEAATLPDLLSNPPAAEGNESWSSAEISGAGELTPETAPVSAGLQYRARPTTDALEIDGNILILVENQVVLLSPVGSLIWSATREWTHSDTVHRTLIESFGPHPDSAILAERALHDLADQGVLEQRLIGTGPGPKDPSPGDPQPSSEHPEK</sequence>
<evidence type="ECO:0000256" key="1">
    <source>
        <dbReference type="SAM" id="MobiDB-lite"/>
    </source>
</evidence>
<dbReference type="Proteomes" id="UP000318331">
    <property type="component" value="Unassembled WGS sequence"/>
</dbReference>
<gene>
    <name evidence="2" type="ORF">FB466_1586</name>
</gene>
<feature type="region of interest" description="Disordered" evidence="1">
    <location>
        <begin position="374"/>
        <end position="401"/>
    </location>
</feature>